<proteinExistence type="predicted"/>
<accession>A0A4Y2GAR8</accession>
<comment type="caution">
    <text evidence="1">The sequence shown here is derived from an EMBL/GenBank/DDBJ whole genome shotgun (WGS) entry which is preliminary data.</text>
</comment>
<evidence type="ECO:0000313" key="1">
    <source>
        <dbReference type="EMBL" id="GBM50770.1"/>
    </source>
</evidence>
<reference evidence="1 2" key="1">
    <citation type="journal article" date="2019" name="Sci. Rep.">
        <title>Orb-weaving spider Araneus ventricosus genome elucidates the spidroin gene catalogue.</title>
        <authorList>
            <person name="Kono N."/>
            <person name="Nakamura H."/>
            <person name="Ohtoshi R."/>
            <person name="Moran D.A.P."/>
            <person name="Shinohara A."/>
            <person name="Yoshida Y."/>
            <person name="Fujiwara M."/>
            <person name="Mori M."/>
            <person name="Tomita M."/>
            <person name="Arakawa K."/>
        </authorList>
    </citation>
    <scope>NUCLEOTIDE SEQUENCE [LARGE SCALE GENOMIC DNA]</scope>
</reference>
<sequence>MVIEAFVPSGNQSIESGIEEIRLQVTEPPKDGFLNFGIGFEMGTCQVLFKRLEEMKITWCEIWAAERITQSIIFETLFHITCKRDHMRSGVAVEEQNTILEQSRSFPANYLCNRSSVAQNLAAFRVTARVWKSTSRKS</sequence>
<dbReference type="EMBL" id="BGPR01001310">
    <property type="protein sequence ID" value="GBM50770.1"/>
    <property type="molecule type" value="Genomic_DNA"/>
</dbReference>
<dbReference type="AlphaFoldDB" id="A0A4Y2GAR8"/>
<evidence type="ECO:0000313" key="2">
    <source>
        <dbReference type="Proteomes" id="UP000499080"/>
    </source>
</evidence>
<organism evidence="1 2">
    <name type="scientific">Araneus ventricosus</name>
    <name type="common">Orbweaver spider</name>
    <name type="synonym">Epeira ventricosa</name>
    <dbReference type="NCBI Taxonomy" id="182803"/>
    <lineage>
        <taxon>Eukaryota</taxon>
        <taxon>Metazoa</taxon>
        <taxon>Ecdysozoa</taxon>
        <taxon>Arthropoda</taxon>
        <taxon>Chelicerata</taxon>
        <taxon>Arachnida</taxon>
        <taxon>Araneae</taxon>
        <taxon>Araneomorphae</taxon>
        <taxon>Entelegynae</taxon>
        <taxon>Araneoidea</taxon>
        <taxon>Araneidae</taxon>
        <taxon>Araneus</taxon>
    </lineage>
</organism>
<name>A0A4Y2GAR8_ARAVE</name>
<keyword evidence="2" id="KW-1185">Reference proteome</keyword>
<gene>
    <name evidence="1" type="ORF">AVEN_35666_1</name>
</gene>
<protein>
    <submittedName>
        <fullName evidence="1">Uncharacterized protein</fullName>
    </submittedName>
</protein>
<dbReference type="Proteomes" id="UP000499080">
    <property type="component" value="Unassembled WGS sequence"/>
</dbReference>